<dbReference type="EMBL" id="JBEYXV010000010">
    <property type="protein sequence ID" value="MEU6822969.1"/>
    <property type="molecule type" value="Genomic_DNA"/>
</dbReference>
<dbReference type="NCBIfam" id="TIGR03083">
    <property type="entry name" value="maleylpyruvate isomerase family mycothiol-dependent enzyme"/>
    <property type="match status" value="1"/>
</dbReference>
<organism evidence="4 5">
    <name type="scientific">Streptomyces atriruber</name>
    <dbReference type="NCBI Taxonomy" id="545121"/>
    <lineage>
        <taxon>Bacteria</taxon>
        <taxon>Bacillati</taxon>
        <taxon>Actinomycetota</taxon>
        <taxon>Actinomycetes</taxon>
        <taxon>Kitasatosporales</taxon>
        <taxon>Streptomycetaceae</taxon>
        <taxon>Streptomyces</taxon>
    </lineage>
</organism>
<keyword evidence="4" id="KW-0413">Isomerase</keyword>
<proteinExistence type="predicted"/>
<name>A0ABV3BPN8_9ACTN</name>
<accession>A0ABV3BPN8</accession>
<comment type="caution">
    <text evidence="4">The sequence shown here is derived from an EMBL/GenBank/DDBJ whole genome shotgun (WGS) entry which is preliminary data.</text>
</comment>
<protein>
    <submittedName>
        <fullName evidence="4">Maleylpyruvate isomerase family mycothiol-dependent enzyme</fullName>
    </submittedName>
</protein>
<dbReference type="InterPro" id="IPR034660">
    <property type="entry name" value="DinB/YfiT-like"/>
</dbReference>
<gene>
    <name evidence="4" type="ORF">ABZ921_20260</name>
</gene>
<keyword evidence="1" id="KW-0805">Transcription regulation</keyword>
<dbReference type="Pfam" id="PF11716">
    <property type="entry name" value="MDMPI_N"/>
    <property type="match status" value="1"/>
</dbReference>
<dbReference type="RefSeq" id="WP_359350864.1">
    <property type="nucleotide sequence ID" value="NZ_JBEYXV010000010.1"/>
</dbReference>
<dbReference type="InterPro" id="IPR041916">
    <property type="entry name" value="Anti_sigma_zinc_sf"/>
</dbReference>
<evidence type="ECO:0000256" key="2">
    <source>
        <dbReference type="ARBA" id="ARBA00023163"/>
    </source>
</evidence>
<evidence type="ECO:0000259" key="3">
    <source>
        <dbReference type="Pfam" id="PF11716"/>
    </source>
</evidence>
<dbReference type="Gene3D" id="1.10.10.1320">
    <property type="entry name" value="Anti-sigma factor, zinc-finger domain"/>
    <property type="match status" value="1"/>
</dbReference>
<evidence type="ECO:0000313" key="5">
    <source>
        <dbReference type="Proteomes" id="UP001551176"/>
    </source>
</evidence>
<reference evidence="4 5" key="1">
    <citation type="submission" date="2024-06" db="EMBL/GenBank/DDBJ databases">
        <title>The Natural Products Discovery Center: Release of the First 8490 Sequenced Strains for Exploring Actinobacteria Biosynthetic Diversity.</title>
        <authorList>
            <person name="Kalkreuter E."/>
            <person name="Kautsar S.A."/>
            <person name="Yang D."/>
            <person name="Bader C.D."/>
            <person name="Teijaro C.N."/>
            <person name="Fluegel L."/>
            <person name="Davis C.M."/>
            <person name="Simpson J.R."/>
            <person name="Lauterbach L."/>
            <person name="Steele A.D."/>
            <person name="Gui C."/>
            <person name="Meng S."/>
            <person name="Li G."/>
            <person name="Viehrig K."/>
            <person name="Ye F."/>
            <person name="Su P."/>
            <person name="Kiefer A.F."/>
            <person name="Nichols A."/>
            <person name="Cepeda A.J."/>
            <person name="Yan W."/>
            <person name="Fan B."/>
            <person name="Jiang Y."/>
            <person name="Adhikari A."/>
            <person name="Zheng C.-J."/>
            <person name="Schuster L."/>
            <person name="Cowan T.M."/>
            <person name="Smanski M.J."/>
            <person name="Chevrette M.G."/>
            <person name="De Carvalho L.P.S."/>
            <person name="Shen B."/>
        </authorList>
    </citation>
    <scope>NUCLEOTIDE SEQUENCE [LARGE SCALE GENOMIC DNA]</scope>
    <source>
        <strain evidence="4 5">NPDC046838</strain>
    </source>
</reference>
<sequence length="360" mass="38373">MTSPHEEVRDLLGAWALDALMPGDEGIVVRHLGECEHCAVEAVRLRATVRHLDGPDASDPEPDATPGMHGLSLALRSRAPALRTAPHAAPYAAAVAGLQALLKELDEHGPWGTPVVHDWDVHDTVAHLVAADEPLARLLGRNGRGPVLSVESAEPADAAGSTADCTSSADGVSPWRVAWEQRTREVIRRERARTPAQTVSTWRNQAAGLLSSRAAHDTELASRATLLNGVRLPVADHFLARAFEAWVHAQDIGGALDRVVPPPPAPHLWQLVRFAVRILGPALGPQAPPVALTVAGEGGETEWVLGSADDPVRAELVMEPVDFCMLVGGRRAPEQVPRGTTGDESAARRVLNRAASLSWL</sequence>
<keyword evidence="5" id="KW-1185">Reference proteome</keyword>
<feature type="domain" description="Mycothiol-dependent maleylpyruvate isomerase metal-binding" evidence="3">
    <location>
        <begin position="92"/>
        <end position="252"/>
    </location>
</feature>
<dbReference type="SUPFAM" id="SSF109854">
    <property type="entry name" value="DinB/YfiT-like putative metalloenzymes"/>
    <property type="match status" value="1"/>
</dbReference>
<dbReference type="Gene3D" id="1.20.120.450">
    <property type="entry name" value="dinb family like domain"/>
    <property type="match status" value="1"/>
</dbReference>
<evidence type="ECO:0000313" key="4">
    <source>
        <dbReference type="EMBL" id="MEU6822969.1"/>
    </source>
</evidence>
<evidence type="ECO:0000256" key="1">
    <source>
        <dbReference type="ARBA" id="ARBA00023015"/>
    </source>
</evidence>
<dbReference type="Proteomes" id="UP001551176">
    <property type="component" value="Unassembled WGS sequence"/>
</dbReference>
<keyword evidence="2" id="KW-0804">Transcription</keyword>
<dbReference type="InterPro" id="IPR024344">
    <property type="entry name" value="MDMPI_metal-binding"/>
</dbReference>
<dbReference type="InterPro" id="IPR017517">
    <property type="entry name" value="Maleyloyr_isom"/>
</dbReference>
<dbReference type="GO" id="GO:0016853">
    <property type="term" value="F:isomerase activity"/>
    <property type="evidence" value="ECO:0007669"/>
    <property type="project" value="UniProtKB-KW"/>
</dbReference>